<sequence length="75" mass="8805">MKYVIGIGGVTKRGKTTLTNRLIKNLPKCCVVHQDDFFKPRDQIEFLLCSLYFKYSLSEMFVFDRSLEEILYCSN</sequence>
<dbReference type="Gene3D" id="3.40.50.300">
    <property type="entry name" value="P-loop containing nucleotide triphosphate hydrolases"/>
    <property type="match status" value="1"/>
</dbReference>
<accession>A0A3B5ARR6</accession>
<name>A0A3B5ARR6_9TELE</name>
<proteinExistence type="predicted"/>
<dbReference type="AlphaFoldDB" id="A0A3B5ARR6"/>
<dbReference type="Ensembl" id="ENSSPAT00000016482.1">
    <property type="protein sequence ID" value="ENSSPAP00000016222.1"/>
    <property type="gene ID" value="ENSSPAG00000012224.1"/>
</dbReference>
<evidence type="ECO:0008006" key="2">
    <source>
        <dbReference type="Google" id="ProtNLM"/>
    </source>
</evidence>
<dbReference type="InterPro" id="IPR027417">
    <property type="entry name" value="P-loop_NTPase"/>
</dbReference>
<organism evidence="1">
    <name type="scientific">Stegastes partitus</name>
    <name type="common">bicolor damselfish</name>
    <dbReference type="NCBI Taxonomy" id="144197"/>
    <lineage>
        <taxon>Eukaryota</taxon>
        <taxon>Metazoa</taxon>
        <taxon>Chordata</taxon>
        <taxon>Craniata</taxon>
        <taxon>Vertebrata</taxon>
        <taxon>Euteleostomi</taxon>
        <taxon>Actinopterygii</taxon>
        <taxon>Neopterygii</taxon>
        <taxon>Teleostei</taxon>
        <taxon>Neoteleostei</taxon>
        <taxon>Acanthomorphata</taxon>
        <taxon>Ovalentaria</taxon>
        <taxon>Pomacentridae</taxon>
        <taxon>Stegastes</taxon>
    </lineage>
</organism>
<dbReference type="GeneTree" id="ENSGT00940000177702"/>
<dbReference type="SUPFAM" id="SSF52540">
    <property type="entry name" value="P-loop containing nucleoside triphosphate hydrolases"/>
    <property type="match status" value="1"/>
</dbReference>
<dbReference type="STRING" id="144197.ENSSPAP00000016222"/>
<protein>
    <recommendedName>
        <fullName evidence="2">Muscle-specific beta 1 integrin binding protein 2</fullName>
    </recommendedName>
</protein>
<evidence type="ECO:0000313" key="1">
    <source>
        <dbReference type="Ensembl" id="ENSSPAP00000016222.1"/>
    </source>
</evidence>
<reference evidence="1" key="1">
    <citation type="submission" date="2023-09" db="UniProtKB">
        <authorList>
            <consortium name="Ensembl"/>
        </authorList>
    </citation>
    <scope>IDENTIFICATION</scope>
</reference>